<dbReference type="SUPFAM" id="SSF53335">
    <property type="entry name" value="S-adenosyl-L-methionine-dependent methyltransferases"/>
    <property type="match status" value="1"/>
</dbReference>
<dbReference type="InterPro" id="IPR029063">
    <property type="entry name" value="SAM-dependent_MTases_sf"/>
</dbReference>
<evidence type="ECO:0000313" key="4">
    <source>
        <dbReference type="Proteomes" id="UP000066124"/>
    </source>
</evidence>
<feature type="compositionally biased region" description="Acidic residues" evidence="1">
    <location>
        <begin position="10"/>
        <end position="22"/>
    </location>
</feature>
<dbReference type="AlphaFoldDB" id="A0A0K1IR10"/>
<dbReference type="PANTHER" id="PTHR43464">
    <property type="entry name" value="METHYLTRANSFERASE"/>
    <property type="match status" value="1"/>
</dbReference>
<proteinExistence type="predicted"/>
<evidence type="ECO:0000256" key="1">
    <source>
        <dbReference type="SAM" id="MobiDB-lite"/>
    </source>
</evidence>
<dbReference type="CDD" id="cd02440">
    <property type="entry name" value="AdoMet_MTases"/>
    <property type="match status" value="1"/>
</dbReference>
<organism evidence="3 4">
    <name type="scientific">Haloferax gibbonsii</name>
    <dbReference type="NCBI Taxonomy" id="35746"/>
    <lineage>
        <taxon>Archaea</taxon>
        <taxon>Methanobacteriati</taxon>
        <taxon>Methanobacteriota</taxon>
        <taxon>Stenosarchaea group</taxon>
        <taxon>Halobacteria</taxon>
        <taxon>Halobacteriales</taxon>
        <taxon>Haloferacaceae</taxon>
        <taxon>Haloferax</taxon>
    </lineage>
</organism>
<evidence type="ECO:0000313" key="3">
    <source>
        <dbReference type="EMBL" id="AKU06738.1"/>
    </source>
</evidence>
<dbReference type="GO" id="GO:0032259">
    <property type="term" value="P:methylation"/>
    <property type="evidence" value="ECO:0007669"/>
    <property type="project" value="UniProtKB-KW"/>
</dbReference>
<dbReference type="Gene3D" id="3.40.50.150">
    <property type="entry name" value="Vaccinia Virus protein VP39"/>
    <property type="match status" value="1"/>
</dbReference>
<dbReference type="InterPro" id="IPR025714">
    <property type="entry name" value="Methyltranfer_dom"/>
</dbReference>
<sequence>MPNDGWNADYFDDEFDEPDPWDFDSSTYEQRKYRRQNRVVESHVGSPESILEIGCAEGVHSELLLERFPDAELHGIDISEAAVERARERTDSDRATFSAGEASAYLDSLDEQFDVIVWSETIYYLGDTMSVPEFHRFLDVVAGLLSPDGVLCMANIVGQDEGPEAPLTEAPILDAYKTLLAARLDRVHEARYTEPKSEDDAEHTYEVLGYVPSA</sequence>
<keyword evidence="3" id="KW-0489">Methyltransferase</keyword>
<feature type="region of interest" description="Disordered" evidence="1">
    <location>
        <begin position="1"/>
        <end position="23"/>
    </location>
</feature>
<name>A0A0K1IR10_HALGI</name>
<dbReference type="PATRIC" id="fig|35746.4.peg.613"/>
<dbReference type="KEGG" id="hgi:ABY42_02895"/>
<dbReference type="Proteomes" id="UP000066124">
    <property type="component" value="Chromosome"/>
</dbReference>
<dbReference type="GeneID" id="25244874"/>
<evidence type="ECO:0000259" key="2">
    <source>
        <dbReference type="Pfam" id="PF13847"/>
    </source>
</evidence>
<dbReference type="RefSeq" id="WP_050458676.1">
    <property type="nucleotide sequence ID" value="NZ_CP011947.1"/>
</dbReference>
<dbReference type="GO" id="GO:0008168">
    <property type="term" value="F:methyltransferase activity"/>
    <property type="evidence" value="ECO:0007669"/>
    <property type="project" value="UniProtKB-KW"/>
</dbReference>
<dbReference type="Pfam" id="PF13847">
    <property type="entry name" value="Methyltransf_31"/>
    <property type="match status" value="1"/>
</dbReference>
<keyword evidence="3" id="KW-0808">Transferase</keyword>
<dbReference type="EMBL" id="CP011947">
    <property type="protein sequence ID" value="AKU06738.1"/>
    <property type="molecule type" value="Genomic_DNA"/>
</dbReference>
<reference evidence="4" key="1">
    <citation type="journal article" date="2015" name="J. Biotechnol.">
        <title>Complete genome sequence of Haloferax gibbonsii strain ARA6, a potential producer of polyhydroxyalkanoates and halocins isolated from Araruama, Rio de Janeiro, Brasil.</title>
        <authorList>
            <person name="Pinto L.H."/>
            <person name="D'Alincourt Carvalho-Assef A.P."/>
            <person name="Vieira R.P."/>
            <person name="Clementino M.M."/>
            <person name="Albano R.M."/>
        </authorList>
    </citation>
    <scope>NUCLEOTIDE SEQUENCE [LARGE SCALE GENOMIC DNA]</scope>
    <source>
        <strain evidence="4">ARA6</strain>
    </source>
</reference>
<protein>
    <submittedName>
        <fullName evidence="3">Methyltransferase type 11</fullName>
    </submittedName>
</protein>
<feature type="domain" description="Methyltransferase" evidence="2">
    <location>
        <begin position="48"/>
        <end position="163"/>
    </location>
</feature>
<accession>A0A0K1IR10</accession>
<gene>
    <name evidence="3" type="ORF">ABY42_02895</name>
</gene>